<evidence type="ECO:0000313" key="3">
    <source>
        <dbReference type="EMBL" id="CAF4161259.1"/>
    </source>
</evidence>
<gene>
    <name evidence="2" type="ORF">JYZ213_LOCUS10560</name>
    <name evidence="3" type="ORF">OXD698_LOCUS38624</name>
</gene>
<dbReference type="AlphaFoldDB" id="A0A813ZML2"/>
<protein>
    <recommendedName>
        <fullName evidence="1">WSC domain-containing protein</fullName>
    </recommendedName>
</protein>
<dbReference type="PROSITE" id="PS51212">
    <property type="entry name" value="WSC"/>
    <property type="match status" value="1"/>
</dbReference>
<dbReference type="SMART" id="SM00321">
    <property type="entry name" value="WSC"/>
    <property type="match status" value="1"/>
</dbReference>
<dbReference type="Pfam" id="PF01822">
    <property type="entry name" value="WSC"/>
    <property type="match status" value="1"/>
</dbReference>
<evidence type="ECO:0000313" key="2">
    <source>
        <dbReference type="EMBL" id="CAF0901142.1"/>
    </source>
</evidence>
<accession>A0A813ZML2</accession>
<sequence>MSLLTRVIIGIIVSNIFDVNSRGINSDGNTTSTIISNASSTFVGCFTDFYPCTRAMSGGSTTSNMNTPTTCAEFCTALGNPYSGTEYGSECYCSMTSPTVQSTACTEPCAGDSTQICGGSNALSVMYTSIPSLAATNSTKRGLCWPWNNPASSFSLFSPSAIPWLYNWELWDPRASGVYSSAEYVPMCRTQNEASQVPGYFSNCYAKHFLGFNEPDLQGGDYISPYDASVLWKQYIQPIKLKCGTALGAPSVTNGVGPGWGTDWLSQFFSNCTLPSCTFDFLPIHWYGSSVSDFRAYVINVHALFPNYPLWITEFQFTDVSSTVTAGYVRGTLQWLDAQPYVARYSMFGPMNSTNMAGIPNGAMVTDDLSQLTEVGKIYAGLA</sequence>
<dbReference type="PANTHER" id="PTHR34154:SF3">
    <property type="entry name" value="ALKALI-SENSITIVE LINKAGE PROTEIN 1"/>
    <property type="match status" value="1"/>
</dbReference>
<name>A0A813ZML2_9BILA</name>
<comment type="caution">
    <text evidence="2">The sequence shown here is derived from an EMBL/GenBank/DDBJ whole genome shotgun (WGS) entry which is preliminary data.</text>
</comment>
<dbReference type="Proteomes" id="UP000663844">
    <property type="component" value="Unassembled WGS sequence"/>
</dbReference>
<dbReference type="PANTHER" id="PTHR34154">
    <property type="entry name" value="ALKALI-SENSITIVE LINKAGE PROTEIN 1"/>
    <property type="match status" value="1"/>
</dbReference>
<dbReference type="Pfam" id="PF11790">
    <property type="entry name" value="Glyco_hydro_cc"/>
    <property type="match status" value="1"/>
</dbReference>
<reference evidence="2" key="1">
    <citation type="submission" date="2021-02" db="EMBL/GenBank/DDBJ databases">
        <authorList>
            <person name="Nowell W R."/>
        </authorList>
    </citation>
    <scope>NUCLEOTIDE SEQUENCE</scope>
</reference>
<dbReference type="InterPro" id="IPR017853">
    <property type="entry name" value="GH"/>
</dbReference>
<organism evidence="2 4">
    <name type="scientific">Adineta steineri</name>
    <dbReference type="NCBI Taxonomy" id="433720"/>
    <lineage>
        <taxon>Eukaryota</taxon>
        <taxon>Metazoa</taxon>
        <taxon>Spiralia</taxon>
        <taxon>Gnathifera</taxon>
        <taxon>Rotifera</taxon>
        <taxon>Eurotatoria</taxon>
        <taxon>Bdelloidea</taxon>
        <taxon>Adinetida</taxon>
        <taxon>Adinetidae</taxon>
        <taxon>Adineta</taxon>
    </lineage>
</organism>
<dbReference type="InterPro" id="IPR053183">
    <property type="entry name" value="ASL1"/>
</dbReference>
<dbReference type="Proteomes" id="UP000663845">
    <property type="component" value="Unassembled WGS sequence"/>
</dbReference>
<dbReference type="EMBL" id="CAJOAZ010007367">
    <property type="protein sequence ID" value="CAF4161259.1"/>
    <property type="molecule type" value="Genomic_DNA"/>
</dbReference>
<dbReference type="InterPro" id="IPR024655">
    <property type="entry name" value="Asl1_glyco_hydro_catalytic"/>
</dbReference>
<dbReference type="InterPro" id="IPR002889">
    <property type="entry name" value="WSC_carb-bd"/>
</dbReference>
<proteinExistence type="predicted"/>
<dbReference type="Gene3D" id="3.20.20.80">
    <property type="entry name" value="Glycosidases"/>
    <property type="match status" value="1"/>
</dbReference>
<dbReference type="SUPFAM" id="SSF51445">
    <property type="entry name" value="(Trans)glycosidases"/>
    <property type="match status" value="1"/>
</dbReference>
<evidence type="ECO:0000313" key="4">
    <source>
        <dbReference type="Proteomes" id="UP000663845"/>
    </source>
</evidence>
<dbReference type="EMBL" id="CAJNOG010000077">
    <property type="protein sequence ID" value="CAF0901142.1"/>
    <property type="molecule type" value="Genomic_DNA"/>
</dbReference>
<feature type="domain" description="WSC" evidence="1">
    <location>
        <begin position="39"/>
        <end position="129"/>
    </location>
</feature>
<evidence type="ECO:0000259" key="1">
    <source>
        <dbReference type="PROSITE" id="PS51212"/>
    </source>
</evidence>
<dbReference type="GO" id="GO:0071966">
    <property type="term" value="P:fungal-type cell wall polysaccharide metabolic process"/>
    <property type="evidence" value="ECO:0007669"/>
    <property type="project" value="TreeGrafter"/>
</dbReference>